<dbReference type="GO" id="GO:0007051">
    <property type="term" value="P:spindle organization"/>
    <property type="evidence" value="ECO:0007669"/>
    <property type="project" value="InterPro"/>
</dbReference>
<dbReference type="AlphaFoldDB" id="A0A4S4KSQ9"/>
<keyword evidence="5" id="KW-0493">Microtubule</keyword>
<dbReference type="Pfam" id="PF12348">
    <property type="entry name" value="CLASP_N"/>
    <property type="match status" value="1"/>
</dbReference>
<name>A0A4S4KSQ9_9APHY</name>
<dbReference type="EMBL" id="SGPJ01000024">
    <property type="protein sequence ID" value="THH01427.1"/>
    <property type="molecule type" value="Genomic_DNA"/>
</dbReference>
<comment type="subcellular location">
    <subcellularLocation>
        <location evidence="1">Cytoplasm</location>
        <location evidence="1">Cytoskeleton</location>
        <location evidence="1">Spindle</location>
    </subcellularLocation>
</comment>
<comment type="similarity">
    <text evidence="2">Belongs to the CLASP family.</text>
</comment>
<organism evidence="10 11">
    <name type="scientific">Hermanssonia centrifuga</name>
    <dbReference type="NCBI Taxonomy" id="98765"/>
    <lineage>
        <taxon>Eukaryota</taxon>
        <taxon>Fungi</taxon>
        <taxon>Dikarya</taxon>
        <taxon>Basidiomycota</taxon>
        <taxon>Agaricomycotina</taxon>
        <taxon>Agaricomycetes</taxon>
        <taxon>Polyporales</taxon>
        <taxon>Meruliaceae</taxon>
        <taxon>Hermanssonia</taxon>
    </lineage>
</organism>
<keyword evidence="11" id="KW-1185">Reference proteome</keyword>
<sequence>MKLKKPAGETLLLFSEKTSLQFVLGHAYDPLSKQKAPKVLADALTWTDQALVEFGIAGLSLRGLIEFLKAALNNSNAAVRTSATKTLVTVKIFAGPSIKDLVEDLNPQLLKTILAEFDKVDGRPAPEPTRTSVDVANLVPVSTSGGKAAAGGGDPLDDLFPRVEIDSLLKGTTILADAKSDAWKTKKEALEMLQAILDQGPNKRLKPTMGEIGQVLKARVTDTNKAVQSLALDIVARIATGMGKPFDKQCRFFVLPTCTVLADQKAPVRASAIQTLTAIANACETLEPMVSGIATALETANPLQRSSLLAWLVERFKDSETTPGLDLNSWASSVVSCLDDRNGDVRKAAQALLPTLVLYAGYDYVLQQANSLKPASRSTAVPIIQAARASAAPPPSKPAAVTAPAKPTSKAAPLKVPEASPASPVDSSPPPAASKSAPVSKLSGVRRKLPQGSIPRPESRAGTPVEAPTSRVPGKLGTGLKRPGGAPASAKPTPTPSPAASANLPFVSANLDAKKARLSKDAQRWINESGPTRKDLAELLHHQMEPHASKELSSLLFSRDHNAVNDHVSGLTMMYEFYSSAEAGDDKLGLPFEDLRAVGLANADLALKYVSMKAHEPQSNLVQKCLDVVEAVIAFLQTVDYQLSDPEALCFIPTMIHKLGDAREPVRNRVQQIVQSLPKVYAYSRVFHLLLEHGLKSKVSKTRQGTLDELGGLLKRFGLGASEPNKAFPVIATAISDKDPSVRKSALVALSEGYVLVGEKIWQLVGHLSPKDKTQLEERLRRVAGPSSPDRGETPEDVEVFSNPSTADEGLMRHEFPDDHDLEDNPQNETANDITIAISSILSNDPARSVDALKKIQKVLEIGPEAGPSSPAYRDLAEHTEGLIETITLQMAHVFERPHEITQQENFRLAKHLIQTLNAFCDHVFLAESLTVDILTSLLEELTLRLLQTDNSPDSRVKDLSRFINMIILRIFATCRRMSVFRALFALLLQIVKPFPSNGTSPESQEAKVAELVLKCVWKLARNIPQDLEKQVLDPVELFPSIEHFLQSVPPNEWRARATNKVPCGDMPLRTIKVIIQHVVGKFVGRFI</sequence>
<dbReference type="InterPro" id="IPR045110">
    <property type="entry name" value="XMAP215"/>
</dbReference>
<feature type="region of interest" description="Disordered" evidence="8">
    <location>
        <begin position="388"/>
        <end position="503"/>
    </location>
</feature>
<dbReference type="GO" id="GO:0005874">
    <property type="term" value="C:microtubule"/>
    <property type="evidence" value="ECO:0007669"/>
    <property type="project" value="UniProtKB-KW"/>
</dbReference>
<proteinExistence type="inferred from homology"/>
<feature type="domain" description="TOG" evidence="9">
    <location>
        <begin position="158"/>
        <end position="393"/>
    </location>
</feature>
<dbReference type="GO" id="GO:0005819">
    <property type="term" value="C:spindle"/>
    <property type="evidence" value="ECO:0007669"/>
    <property type="project" value="UniProtKB-SubCell"/>
</dbReference>
<dbReference type="Pfam" id="PF21041">
    <property type="entry name" value="XMAP215_CLASP_TOG"/>
    <property type="match status" value="2"/>
</dbReference>
<dbReference type="InterPro" id="IPR034085">
    <property type="entry name" value="TOG"/>
</dbReference>
<feature type="compositionally biased region" description="Basic and acidic residues" evidence="8">
    <location>
        <begin position="810"/>
        <end position="819"/>
    </location>
</feature>
<dbReference type="GO" id="GO:0051301">
    <property type="term" value="P:cell division"/>
    <property type="evidence" value="ECO:0007669"/>
    <property type="project" value="UniProtKB-KW"/>
</dbReference>
<feature type="compositionally biased region" description="Low complexity" evidence="8">
    <location>
        <begin position="483"/>
        <end position="502"/>
    </location>
</feature>
<dbReference type="GO" id="GO:0051010">
    <property type="term" value="F:microtubule plus-end binding"/>
    <property type="evidence" value="ECO:0007669"/>
    <property type="project" value="InterPro"/>
</dbReference>
<dbReference type="GO" id="GO:0046785">
    <property type="term" value="P:microtubule polymerization"/>
    <property type="evidence" value="ECO:0007669"/>
    <property type="project" value="InterPro"/>
</dbReference>
<dbReference type="PANTHER" id="PTHR12609">
    <property type="entry name" value="MICROTUBULE ASSOCIATED PROTEIN XMAP215"/>
    <property type="match status" value="1"/>
</dbReference>
<feature type="domain" description="TOG" evidence="9">
    <location>
        <begin position="538"/>
        <end position="789"/>
    </location>
</feature>
<evidence type="ECO:0000256" key="7">
    <source>
        <dbReference type="ARBA" id="ARBA00023212"/>
    </source>
</evidence>
<dbReference type="InterPro" id="IPR048491">
    <property type="entry name" value="XMAP215_CLASP_TOG"/>
</dbReference>
<evidence type="ECO:0000256" key="5">
    <source>
        <dbReference type="ARBA" id="ARBA00022701"/>
    </source>
</evidence>
<accession>A0A4S4KSQ9</accession>
<evidence type="ECO:0000256" key="8">
    <source>
        <dbReference type="SAM" id="MobiDB-lite"/>
    </source>
</evidence>
<reference evidence="10 11" key="1">
    <citation type="submission" date="2019-02" db="EMBL/GenBank/DDBJ databases">
        <title>Genome sequencing of the rare red list fungi Phlebia centrifuga.</title>
        <authorList>
            <person name="Buettner E."/>
            <person name="Kellner H."/>
        </authorList>
    </citation>
    <scope>NUCLEOTIDE SEQUENCE [LARGE SCALE GENOMIC DNA]</scope>
    <source>
        <strain evidence="10 11">DSM 108282</strain>
    </source>
</reference>
<keyword evidence="7" id="KW-0206">Cytoskeleton</keyword>
<keyword evidence="3" id="KW-0963">Cytoplasm</keyword>
<comment type="caution">
    <text evidence="10">The sequence shown here is derived from an EMBL/GenBank/DDBJ whole genome shotgun (WGS) entry which is preliminary data.</text>
</comment>
<protein>
    <recommendedName>
        <fullName evidence="9">TOG domain-containing protein</fullName>
    </recommendedName>
</protein>
<dbReference type="Gene3D" id="1.25.10.10">
    <property type="entry name" value="Leucine-rich Repeat Variant"/>
    <property type="match status" value="3"/>
</dbReference>
<dbReference type="InterPro" id="IPR011989">
    <property type="entry name" value="ARM-like"/>
</dbReference>
<dbReference type="GO" id="GO:0030951">
    <property type="term" value="P:establishment or maintenance of microtubule cytoskeleton polarity"/>
    <property type="evidence" value="ECO:0007669"/>
    <property type="project" value="InterPro"/>
</dbReference>
<feature type="region of interest" description="Disordered" evidence="8">
    <location>
        <begin position="780"/>
        <end position="828"/>
    </location>
</feature>
<dbReference type="GO" id="GO:0061863">
    <property type="term" value="F:microtubule plus end polymerase"/>
    <property type="evidence" value="ECO:0007669"/>
    <property type="project" value="InterPro"/>
</dbReference>
<evidence type="ECO:0000259" key="9">
    <source>
        <dbReference type="SMART" id="SM01349"/>
    </source>
</evidence>
<dbReference type="InterPro" id="IPR016024">
    <property type="entry name" value="ARM-type_fold"/>
</dbReference>
<evidence type="ECO:0000313" key="10">
    <source>
        <dbReference type="EMBL" id="THH01427.1"/>
    </source>
</evidence>
<dbReference type="InterPro" id="IPR024395">
    <property type="entry name" value="CLASP_N_dom"/>
</dbReference>
<dbReference type="SUPFAM" id="SSF48371">
    <property type="entry name" value="ARM repeat"/>
    <property type="match status" value="1"/>
</dbReference>
<evidence type="ECO:0000313" key="11">
    <source>
        <dbReference type="Proteomes" id="UP000309038"/>
    </source>
</evidence>
<evidence type="ECO:0000256" key="3">
    <source>
        <dbReference type="ARBA" id="ARBA00022490"/>
    </source>
</evidence>
<gene>
    <name evidence="10" type="ORF">EW026_g1272</name>
</gene>
<keyword evidence="6" id="KW-0498">Mitosis</keyword>
<dbReference type="Proteomes" id="UP000309038">
    <property type="component" value="Unassembled WGS sequence"/>
</dbReference>
<keyword evidence="4" id="KW-0132">Cell division</keyword>
<feature type="compositionally biased region" description="Low complexity" evidence="8">
    <location>
        <begin position="398"/>
        <end position="426"/>
    </location>
</feature>
<keyword evidence="6" id="KW-0131">Cell cycle</keyword>
<evidence type="ECO:0000256" key="4">
    <source>
        <dbReference type="ARBA" id="ARBA00022618"/>
    </source>
</evidence>
<evidence type="ECO:0000256" key="6">
    <source>
        <dbReference type="ARBA" id="ARBA00022776"/>
    </source>
</evidence>
<dbReference type="SMART" id="SM01349">
    <property type="entry name" value="TOG"/>
    <property type="match status" value="2"/>
</dbReference>
<evidence type="ECO:0000256" key="1">
    <source>
        <dbReference type="ARBA" id="ARBA00004186"/>
    </source>
</evidence>
<evidence type="ECO:0000256" key="2">
    <source>
        <dbReference type="ARBA" id="ARBA00009549"/>
    </source>
</evidence>